<dbReference type="NCBIfam" id="NF003842">
    <property type="entry name" value="PRK05421.1-4"/>
    <property type="match status" value="1"/>
</dbReference>
<dbReference type="Pfam" id="PF03372">
    <property type="entry name" value="Exo_endo_phos"/>
    <property type="match status" value="1"/>
</dbReference>
<dbReference type="SUPFAM" id="SSF56219">
    <property type="entry name" value="DNase I-like"/>
    <property type="match status" value="1"/>
</dbReference>
<dbReference type="PATRIC" id="fig|45658.8.peg.2452"/>
<protein>
    <recommendedName>
        <fullName evidence="2">UPF0294 protein VSF3289_02456</fullName>
    </recommendedName>
</protein>
<feature type="domain" description="Endonuclease/exonuclease/phosphatase" evidence="3">
    <location>
        <begin position="71"/>
        <end position="276"/>
    </location>
</feature>
<dbReference type="InterPro" id="IPR022958">
    <property type="entry name" value="UPF0294"/>
</dbReference>
<dbReference type="Proteomes" id="UP000095131">
    <property type="component" value="Unassembled WGS sequence"/>
</dbReference>
<dbReference type="RefSeq" id="WP_069447031.1">
    <property type="nucleotide sequence ID" value="NZ_MDCJ01000002.1"/>
</dbReference>
<evidence type="ECO:0000256" key="1">
    <source>
        <dbReference type="ARBA" id="ARBA00022490"/>
    </source>
</evidence>
<dbReference type="OrthoDB" id="9793162at2"/>
<dbReference type="InterPro" id="IPR036691">
    <property type="entry name" value="Endo/exonu/phosph_ase_sf"/>
</dbReference>
<comment type="subcellular location">
    <subcellularLocation>
        <location evidence="2">Cytoplasm</location>
    </subcellularLocation>
</comment>
<keyword evidence="1 2" id="KW-0963">Cytoplasm</keyword>
<evidence type="ECO:0000259" key="3">
    <source>
        <dbReference type="Pfam" id="PF03372"/>
    </source>
</evidence>
<gene>
    <name evidence="4" type="ORF">VSF3289_02456</name>
</gene>
<organism evidence="4 5">
    <name type="scientific">Vibrio scophthalmi</name>
    <dbReference type="NCBI Taxonomy" id="45658"/>
    <lineage>
        <taxon>Bacteria</taxon>
        <taxon>Pseudomonadati</taxon>
        <taxon>Pseudomonadota</taxon>
        <taxon>Gammaproteobacteria</taxon>
        <taxon>Vibrionales</taxon>
        <taxon>Vibrionaceae</taxon>
        <taxon>Vibrio</taxon>
    </lineage>
</organism>
<accession>A0A1E3WQX5</accession>
<evidence type="ECO:0000256" key="2">
    <source>
        <dbReference type="HAMAP-Rule" id="MF_01119"/>
    </source>
</evidence>
<dbReference type="NCBIfam" id="NF003841">
    <property type="entry name" value="PRK05421.1-3"/>
    <property type="match status" value="1"/>
</dbReference>
<dbReference type="Gene3D" id="3.60.10.10">
    <property type="entry name" value="Endonuclease/exonuclease/phosphatase"/>
    <property type="match status" value="1"/>
</dbReference>
<comment type="caution">
    <text evidence="4">The sequence shown here is derived from an EMBL/GenBank/DDBJ whole genome shotgun (WGS) entry which is preliminary data.</text>
</comment>
<name>A0A1E3WQX5_9VIBR</name>
<dbReference type="GO" id="GO:0003824">
    <property type="term" value="F:catalytic activity"/>
    <property type="evidence" value="ECO:0007669"/>
    <property type="project" value="InterPro"/>
</dbReference>
<sequence length="296" mass="33087">MKKRTLLIFTLVVTVAGYAGYRSVFTLPDTAQVTTITPPTVSANDMQPALACYQNPAPQILDHDGQLNLLVWNIYKQNRSNWQQALEGLAQDKQLLLLQEASMTEELRAWIDAGQWSGNLVDAFKAFDTSAGVLNLAHQLPKRACGYTEMEPWLRLPKSALFATYALSNGQTLAVVNIHAVNFTYGTQEYHHQLEKLANVLKAHTGPVIVAGDFNSWSEQRLVVMKGVLAQVGVQEVDYQLDHRKQFINGLPLDHLFYRGLTLEKAEAPISDASDHNPIEVYFRLLPSVQSVLENQ</sequence>
<dbReference type="GO" id="GO:0005737">
    <property type="term" value="C:cytoplasm"/>
    <property type="evidence" value="ECO:0007669"/>
    <property type="project" value="UniProtKB-SubCell"/>
</dbReference>
<dbReference type="AlphaFoldDB" id="A0A1E3WQX5"/>
<evidence type="ECO:0000313" key="4">
    <source>
        <dbReference type="EMBL" id="ODS12168.1"/>
    </source>
</evidence>
<dbReference type="EMBL" id="MDCJ01000002">
    <property type="protein sequence ID" value="ODS12168.1"/>
    <property type="molecule type" value="Genomic_DNA"/>
</dbReference>
<evidence type="ECO:0000313" key="5">
    <source>
        <dbReference type="Proteomes" id="UP000095131"/>
    </source>
</evidence>
<dbReference type="NCBIfam" id="NF003840">
    <property type="entry name" value="PRK05421.1-2"/>
    <property type="match status" value="1"/>
</dbReference>
<dbReference type="HAMAP" id="MF_01119">
    <property type="entry name" value="UPF0294"/>
    <property type="match status" value="1"/>
</dbReference>
<proteinExistence type="inferred from homology"/>
<comment type="similarity">
    <text evidence="2">Belongs to the UPF0294 family.</text>
</comment>
<reference evidence="4 5" key="1">
    <citation type="submission" date="2016-08" db="EMBL/GenBank/DDBJ databases">
        <title>Genome sequencing of Vibrio scophthalmi strain FP3289, an isolated from Paralichthys olivaceus.</title>
        <authorList>
            <person name="Han H.-J."/>
        </authorList>
    </citation>
    <scope>NUCLEOTIDE SEQUENCE [LARGE SCALE GENOMIC DNA]</scope>
    <source>
        <strain evidence="4 5">FP3289</strain>
    </source>
</reference>
<dbReference type="InterPro" id="IPR005135">
    <property type="entry name" value="Endo/exonuclease/phosphatase"/>
</dbReference>